<dbReference type="OrthoDB" id="10072079at2759"/>
<reference evidence="2" key="1">
    <citation type="submission" date="2020-07" db="EMBL/GenBank/DDBJ databases">
        <title>Multicomponent nature underlies the extraordinary mechanical properties of spider dragline silk.</title>
        <authorList>
            <person name="Kono N."/>
            <person name="Nakamura H."/>
            <person name="Mori M."/>
            <person name="Yoshida Y."/>
            <person name="Ohtoshi R."/>
            <person name="Malay A.D."/>
            <person name="Moran D.A.P."/>
            <person name="Tomita M."/>
            <person name="Numata K."/>
            <person name="Arakawa K."/>
        </authorList>
    </citation>
    <scope>NUCLEOTIDE SEQUENCE</scope>
</reference>
<evidence type="ECO:0000313" key="2">
    <source>
        <dbReference type="EMBL" id="GFQ64529.1"/>
    </source>
</evidence>
<dbReference type="PANTHER" id="PTHR46289">
    <property type="entry name" value="52 KDA REPRESSOR OF THE INHIBITOR OF THE PROTEIN KINASE-LIKE PROTEIN-RELATED"/>
    <property type="match status" value="1"/>
</dbReference>
<dbReference type="Pfam" id="PF14291">
    <property type="entry name" value="DUF4371"/>
    <property type="match status" value="1"/>
</dbReference>
<keyword evidence="3" id="KW-1185">Reference proteome</keyword>
<protein>
    <submittedName>
        <fullName evidence="2">Repressor of the inhibitor of the protein kinase</fullName>
    </submittedName>
</protein>
<name>A0A8X6EYR9_TRICU</name>
<dbReference type="InterPro" id="IPR025398">
    <property type="entry name" value="DUF4371"/>
</dbReference>
<dbReference type="InterPro" id="IPR052958">
    <property type="entry name" value="IFN-induced_PKR_regulator"/>
</dbReference>
<gene>
    <name evidence="2" type="primary">PRKRIR_27</name>
    <name evidence="2" type="ORF">TNCT_167801</name>
</gene>
<comment type="caution">
    <text evidence="2">The sequence shown here is derived from an EMBL/GenBank/DDBJ whole genome shotgun (WGS) entry which is preliminary data.</text>
</comment>
<sequence length="611" mass="69539">MKRRQGQPTITSFFKKPKAYNLDDAANVDKNFPNNSECNEQSNLSFKVNSGPKTNFRVEGIDEENGDNISHLDSDDNISDPVTSTGFQEIVHPVWQANRFELGTRTEILSMTLRKKMCFQPNYFQKNHTNSLQKNHAIGVFNPSGLLMILLGWHTQRVKTACIISAGKQLDIASQLDSQRTKEIAENRAAIEPIIRTILFCAEQELPLRGDHDSGALSLTRPEKKDGKFRALLRFRIESGDKNLEKHVLNSSKNATYMSPIIQNEVIQTCYDIVTEKVIDRISNAECFSLLGDETMDVSGTEQLSLCIRYVDIPDLQAPVLREDFVGFIPINDQSSENLANVILQRCDELNLDMTKCVGQGYDGAANMAGHLSVQTRIRENYPKARYIHCASHRLNLTLSNVMSVSAIRNCLGVVSQVVNLFRNHSNANKIFQETIQEHAPDSKKKRLLLLCDTRFIERHDSIIVFLELFECIVMALEEIAQRTWTISSTASTLHSASQKSEFLVSIVVCEKLFSLTLPLSIFLQNKSSDLVSAVKYTNEVLSSLRQMWETANDTFTETFFKWRRNFLQTFLTLNFKLPELHHDRNLVQIRKRHRMKSISESLHSFLVSIL</sequence>
<evidence type="ECO:0000313" key="3">
    <source>
        <dbReference type="Proteomes" id="UP000887116"/>
    </source>
</evidence>
<dbReference type="InterPro" id="IPR012337">
    <property type="entry name" value="RNaseH-like_sf"/>
</dbReference>
<dbReference type="AlphaFoldDB" id="A0A8X6EYR9"/>
<organism evidence="2 3">
    <name type="scientific">Trichonephila clavata</name>
    <name type="common">Joro spider</name>
    <name type="synonym">Nephila clavata</name>
    <dbReference type="NCBI Taxonomy" id="2740835"/>
    <lineage>
        <taxon>Eukaryota</taxon>
        <taxon>Metazoa</taxon>
        <taxon>Ecdysozoa</taxon>
        <taxon>Arthropoda</taxon>
        <taxon>Chelicerata</taxon>
        <taxon>Arachnida</taxon>
        <taxon>Araneae</taxon>
        <taxon>Araneomorphae</taxon>
        <taxon>Entelegynae</taxon>
        <taxon>Araneoidea</taxon>
        <taxon>Nephilidae</taxon>
        <taxon>Trichonephila</taxon>
    </lineage>
</organism>
<accession>A0A8X6EYR9</accession>
<proteinExistence type="predicted"/>
<dbReference type="Proteomes" id="UP000887116">
    <property type="component" value="Unassembled WGS sequence"/>
</dbReference>
<dbReference type="PANTHER" id="PTHR46289:SF14">
    <property type="entry name" value="DUF4371 DOMAIN-CONTAINING PROTEIN"/>
    <property type="match status" value="1"/>
</dbReference>
<feature type="domain" description="DUF4371" evidence="1">
    <location>
        <begin position="200"/>
        <end position="372"/>
    </location>
</feature>
<dbReference type="SUPFAM" id="SSF53098">
    <property type="entry name" value="Ribonuclease H-like"/>
    <property type="match status" value="1"/>
</dbReference>
<dbReference type="EMBL" id="BMAO01029926">
    <property type="protein sequence ID" value="GFQ64529.1"/>
    <property type="molecule type" value="Genomic_DNA"/>
</dbReference>
<evidence type="ECO:0000259" key="1">
    <source>
        <dbReference type="Pfam" id="PF14291"/>
    </source>
</evidence>